<feature type="domain" description="DNA ligase D polymerase" evidence="1">
    <location>
        <begin position="30"/>
        <end position="288"/>
    </location>
</feature>
<dbReference type="PANTHER" id="PTHR42705:SF2">
    <property type="entry name" value="BIFUNCTIONAL NON-HOMOLOGOUS END JOINING PROTEIN LIGD"/>
    <property type="match status" value="1"/>
</dbReference>
<keyword evidence="2" id="KW-0436">Ligase</keyword>
<dbReference type="PANTHER" id="PTHR42705">
    <property type="entry name" value="BIFUNCTIONAL NON-HOMOLOGOUS END JOINING PROTEIN LIGD"/>
    <property type="match status" value="1"/>
</dbReference>
<reference evidence="2 3" key="1">
    <citation type="submission" date="2023-07" db="EMBL/GenBank/DDBJ databases">
        <title>Sequencing the genomes of 1000 actinobacteria strains.</title>
        <authorList>
            <person name="Klenk H.-P."/>
        </authorList>
    </citation>
    <scope>NUCLEOTIDE SEQUENCE [LARGE SCALE GENOMIC DNA]</scope>
    <source>
        <strain evidence="2 3">DSM 44710</strain>
    </source>
</reference>
<dbReference type="Pfam" id="PF21686">
    <property type="entry name" value="LigD_Prim-Pol"/>
    <property type="match status" value="1"/>
</dbReference>
<dbReference type="Proteomes" id="UP001240984">
    <property type="component" value="Unassembled WGS sequence"/>
</dbReference>
<dbReference type="GO" id="GO:0003910">
    <property type="term" value="F:DNA ligase (ATP) activity"/>
    <property type="evidence" value="ECO:0007669"/>
    <property type="project" value="UniProtKB-EC"/>
</dbReference>
<keyword evidence="3" id="KW-1185">Reference proteome</keyword>
<gene>
    <name evidence="2" type="ORF">J2S43_007465</name>
</gene>
<dbReference type="RefSeq" id="WP_306837228.1">
    <property type="nucleotide sequence ID" value="NZ_JAUSRA010000001.1"/>
</dbReference>
<dbReference type="EMBL" id="JAUSRA010000001">
    <property type="protein sequence ID" value="MDP9798953.1"/>
    <property type="molecule type" value="Genomic_DNA"/>
</dbReference>
<dbReference type="InterPro" id="IPR033649">
    <property type="entry name" value="MtLigD_Pol-like"/>
</dbReference>
<evidence type="ECO:0000313" key="3">
    <source>
        <dbReference type="Proteomes" id="UP001240984"/>
    </source>
</evidence>
<protein>
    <submittedName>
        <fullName evidence="2">Bifunctional non-homologous end joining protein LigD</fullName>
        <ecNumber evidence="2">6.5.1.1</ecNumber>
    </submittedName>
</protein>
<comment type="caution">
    <text evidence="2">The sequence shown here is derived from an EMBL/GenBank/DDBJ whole genome shotgun (WGS) entry which is preliminary data.</text>
</comment>
<accession>A0ABT9N5I7</accession>
<proteinExistence type="predicted"/>
<dbReference type="CDD" id="cd04863">
    <property type="entry name" value="MtLigD_Pol_like"/>
    <property type="match status" value="1"/>
</dbReference>
<dbReference type="InterPro" id="IPR052171">
    <property type="entry name" value="NHEJ_LigD"/>
</dbReference>
<sequence length="302" mass="32508">MPSRMVVEVDGREVELSNLDKVLYPDAGFTKAEVIDYYTRVAPALLPHLRGRPLTRIRYPNGVGGQFFFEKNKPGGTPSWVHTETLPVPGSTHGRENIDFVVVDDLPTLVWCANIASLELHTPQWRVGADPDLLVVDLDPGAPAGLRECCAVAVLMRDRLGQDGIACYPKTSGKKGMQLCCPVAGTQNAEIISGYAKRVAEELARAVPGGITARMAKQLRPGKIFIDWSQNNAFKTTVAPYSLRALSTPTASAPLTWDEVESVACGDAEARQLTPSEVLARLDSDGDLLAPLIAGGPEVPVP</sequence>
<dbReference type="EC" id="6.5.1.1" evidence="2"/>
<evidence type="ECO:0000259" key="1">
    <source>
        <dbReference type="Pfam" id="PF21686"/>
    </source>
</evidence>
<dbReference type="Gene3D" id="3.90.920.10">
    <property type="entry name" value="DNA primase, PRIM domain"/>
    <property type="match status" value="1"/>
</dbReference>
<dbReference type="NCBIfam" id="TIGR02778">
    <property type="entry name" value="ligD_pol"/>
    <property type="match status" value="1"/>
</dbReference>
<name>A0ABT9N5I7_9ACTN</name>
<evidence type="ECO:0000313" key="2">
    <source>
        <dbReference type="EMBL" id="MDP9798953.1"/>
    </source>
</evidence>
<organism evidence="2 3">
    <name type="scientific">Catenuloplanes nepalensis</name>
    <dbReference type="NCBI Taxonomy" id="587533"/>
    <lineage>
        <taxon>Bacteria</taxon>
        <taxon>Bacillati</taxon>
        <taxon>Actinomycetota</taxon>
        <taxon>Actinomycetes</taxon>
        <taxon>Micromonosporales</taxon>
        <taxon>Micromonosporaceae</taxon>
        <taxon>Catenuloplanes</taxon>
    </lineage>
</organism>
<dbReference type="InterPro" id="IPR014145">
    <property type="entry name" value="LigD_pol_dom"/>
</dbReference>